<dbReference type="AlphaFoldDB" id="C8PTM9"/>
<name>C8PTM9_9SPIR</name>
<protein>
    <submittedName>
        <fullName evidence="1">Uncharacterized protein</fullName>
    </submittedName>
</protein>
<evidence type="ECO:0000313" key="2">
    <source>
        <dbReference type="Proteomes" id="UP000004509"/>
    </source>
</evidence>
<organism evidence="1 2">
    <name type="scientific">Treponema vincentii ATCC 35580</name>
    <dbReference type="NCBI Taxonomy" id="596324"/>
    <lineage>
        <taxon>Bacteria</taxon>
        <taxon>Pseudomonadati</taxon>
        <taxon>Spirochaetota</taxon>
        <taxon>Spirochaetia</taxon>
        <taxon>Spirochaetales</taxon>
        <taxon>Treponemataceae</taxon>
        <taxon>Treponema</taxon>
    </lineage>
</organism>
<reference evidence="1 2" key="1">
    <citation type="submission" date="2009-07" db="EMBL/GenBank/DDBJ databases">
        <authorList>
            <person name="Madupu R."/>
            <person name="Sebastian Y."/>
            <person name="Durkin A.S."/>
            <person name="Torralba M."/>
            <person name="Methe B."/>
            <person name="Sutton G.G."/>
            <person name="Strausberg R.L."/>
            <person name="Nelson K.E."/>
        </authorList>
    </citation>
    <scope>NUCLEOTIDE SEQUENCE [LARGE SCALE GENOMIC DNA]</scope>
    <source>
        <strain evidence="1 2">ATCC 35580</strain>
    </source>
</reference>
<accession>C8PTM9</accession>
<sequence length="71" mass="8257">MPDSEKRHHNNTKYLFRQSAAKAADESALLQDAFYPVCSSLGLSRIQVGNIQFGRQRTLYCCRYRNVYGRR</sequence>
<dbReference type="STRING" id="596324.TREVI0001_0169"/>
<gene>
    <name evidence="1" type="ORF">TREVI0001_0169</name>
</gene>
<comment type="caution">
    <text evidence="1">The sequence shown here is derived from an EMBL/GenBank/DDBJ whole genome shotgun (WGS) entry which is preliminary data.</text>
</comment>
<evidence type="ECO:0000313" key="1">
    <source>
        <dbReference type="EMBL" id="EEV19275.1"/>
    </source>
</evidence>
<proteinExistence type="predicted"/>
<dbReference type="Proteomes" id="UP000004509">
    <property type="component" value="Unassembled WGS sequence"/>
</dbReference>
<dbReference type="EMBL" id="ACYH01000068">
    <property type="protein sequence ID" value="EEV19275.1"/>
    <property type="molecule type" value="Genomic_DNA"/>
</dbReference>